<feature type="DNA-binding region" description="H-T-H motif" evidence="3">
    <location>
        <begin position="24"/>
        <end position="43"/>
    </location>
</feature>
<proteinExistence type="predicted"/>
<dbReference type="Pfam" id="PF00440">
    <property type="entry name" value="TetR_N"/>
    <property type="match status" value="1"/>
</dbReference>
<dbReference type="InterPro" id="IPR001647">
    <property type="entry name" value="HTH_TetR"/>
</dbReference>
<dbReference type="InterPro" id="IPR041479">
    <property type="entry name" value="TetR_CgmR_C"/>
</dbReference>
<dbReference type="InterPro" id="IPR036271">
    <property type="entry name" value="Tet_transcr_reg_TetR-rel_C_sf"/>
</dbReference>
<dbReference type="PRINTS" id="PR00455">
    <property type="entry name" value="HTHTETR"/>
</dbReference>
<keyword evidence="6" id="KW-1185">Reference proteome</keyword>
<dbReference type="GeneID" id="92916970"/>
<evidence type="ECO:0000256" key="2">
    <source>
        <dbReference type="ARBA" id="ARBA00023125"/>
    </source>
</evidence>
<evidence type="ECO:0000256" key="1">
    <source>
        <dbReference type="ARBA" id="ARBA00022491"/>
    </source>
</evidence>
<dbReference type="PANTHER" id="PTHR43479:SF11">
    <property type="entry name" value="ACREF_ENVCD OPERON REPRESSOR-RELATED"/>
    <property type="match status" value="1"/>
</dbReference>
<dbReference type="Gene3D" id="1.10.357.10">
    <property type="entry name" value="Tetracycline Repressor, domain 2"/>
    <property type="match status" value="1"/>
</dbReference>
<dbReference type="Proteomes" id="UP000006867">
    <property type="component" value="Chromosome"/>
</dbReference>
<organism evidence="5 6">
    <name type="scientific">Bacillus atrophaeus (strain 1942)</name>
    <dbReference type="NCBI Taxonomy" id="720555"/>
    <lineage>
        <taxon>Bacteria</taxon>
        <taxon>Bacillati</taxon>
        <taxon>Bacillota</taxon>
        <taxon>Bacilli</taxon>
        <taxon>Bacillales</taxon>
        <taxon>Bacillaceae</taxon>
        <taxon>Bacillus</taxon>
    </lineage>
</organism>
<keyword evidence="1" id="KW-0678">Repressor</keyword>
<evidence type="ECO:0000256" key="3">
    <source>
        <dbReference type="PROSITE-ProRule" id="PRU00335"/>
    </source>
</evidence>
<dbReference type="PROSITE" id="PS50977">
    <property type="entry name" value="HTH_TETR_2"/>
    <property type="match status" value="1"/>
</dbReference>
<feature type="domain" description="HTH tetR-type" evidence="4">
    <location>
        <begin position="1"/>
        <end position="61"/>
    </location>
</feature>
<dbReference type="EMBL" id="CP002207">
    <property type="protein sequence ID" value="ADP32246.1"/>
    <property type="molecule type" value="Genomic_DNA"/>
</dbReference>
<dbReference type="SUPFAM" id="SSF48498">
    <property type="entry name" value="Tetracyclin repressor-like, C-terminal domain"/>
    <property type="match status" value="1"/>
</dbReference>
<gene>
    <name evidence="5" type="ordered locus">BATR1942_06460</name>
</gene>
<reference evidence="5 6" key="1">
    <citation type="journal article" date="2011" name="Front. Microbiol.">
        <title>Genomic signatures of strain selection and enhancement in Bacillus atrophaeus var. globigii, a historical biowarfare simulant.</title>
        <authorList>
            <person name="Gibbons H.S."/>
            <person name="Broomall S.M."/>
            <person name="McNew L.A."/>
            <person name="Daligault H."/>
            <person name="Chapman C."/>
            <person name="Bruce D."/>
            <person name="Karavis M."/>
            <person name="Krepps M."/>
            <person name="McGregor P.A."/>
            <person name="Hong C."/>
            <person name="Park K.H."/>
            <person name="Akmal A."/>
            <person name="Feldman A."/>
            <person name="Lin J.S."/>
            <person name="Chang W.E."/>
            <person name="Higgs B.W."/>
            <person name="Demirev P."/>
            <person name="Lindquist J."/>
            <person name="Liem A."/>
            <person name="Fochler E."/>
            <person name="Read T.D."/>
            <person name="Tapia R."/>
            <person name="Johnson S."/>
            <person name="Bishop-Lilly K.A."/>
            <person name="Detter C."/>
            <person name="Han C."/>
            <person name="Sozhamannan S."/>
            <person name="Rosenzweig C.N."/>
            <person name="Skowronski E.W."/>
        </authorList>
    </citation>
    <scope>NUCLEOTIDE SEQUENCE [LARGE SCALE GENOMIC DNA]</scope>
    <source>
        <strain evidence="5 6">1942</strain>
    </source>
</reference>
<dbReference type="Pfam" id="PF17937">
    <property type="entry name" value="TetR_C_28"/>
    <property type="match status" value="1"/>
</dbReference>
<dbReference type="PANTHER" id="PTHR43479">
    <property type="entry name" value="ACREF/ENVCD OPERON REPRESSOR-RELATED"/>
    <property type="match status" value="1"/>
</dbReference>
<sequence>MSKKEEIFEAAAKTITEKGLKHLTLSRVAKEANMTKAGLLYHFSSKEELINEMNEYAISNFQNLLDHHQENLQSDKAVFVKSFVLATLDDLELQNTVQLCTSMLATMSFNEELLKPWRTFYTEFKKRADEEISDPATSHLIRLVCDGIWFSEMFQLEPLQQKEKALLLKRLMNVIEEDFI</sequence>
<evidence type="ECO:0000313" key="5">
    <source>
        <dbReference type="EMBL" id="ADP32246.1"/>
    </source>
</evidence>
<name>A0ABN3Z8E4_BACA1</name>
<protein>
    <submittedName>
        <fullName evidence="5">TetR family transcriptional regulator</fullName>
    </submittedName>
</protein>
<evidence type="ECO:0000313" key="6">
    <source>
        <dbReference type="Proteomes" id="UP000006867"/>
    </source>
</evidence>
<accession>A0ABN3Z8E4</accession>
<keyword evidence="2 3" id="KW-0238">DNA-binding</keyword>
<dbReference type="InterPro" id="IPR009057">
    <property type="entry name" value="Homeodomain-like_sf"/>
</dbReference>
<evidence type="ECO:0000259" key="4">
    <source>
        <dbReference type="PROSITE" id="PS50977"/>
    </source>
</evidence>
<dbReference type="SUPFAM" id="SSF46689">
    <property type="entry name" value="Homeodomain-like"/>
    <property type="match status" value="1"/>
</dbReference>
<dbReference type="RefSeq" id="WP_003328821.1">
    <property type="nucleotide sequence ID" value="NC_014639.1"/>
</dbReference>
<dbReference type="InterPro" id="IPR050624">
    <property type="entry name" value="HTH-type_Tx_Regulator"/>
</dbReference>